<dbReference type="InterPro" id="IPR008928">
    <property type="entry name" value="6-hairpin_glycosidase_sf"/>
</dbReference>
<dbReference type="GO" id="GO:0016787">
    <property type="term" value="F:hydrolase activity"/>
    <property type="evidence" value="ECO:0007669"/>
    <property type="project" value="UniProtKB-KW"/>
</dbReference>
<evidence type="ECO:0000259" key="3">
    <source>
        <dbReference type="Pfam" id="PF20737"/>
    </source>
</evidence>
<dbReference type="Pfam" id="PF07944">
    <property type="entry name" value="Beta-AFase-like_GH127_cat"/>
    <property type="match status" value="1"/>
</dbReference>
<dbReference type="PANTHER" id="PTHR43465">
    <property type="entry name" value="DUF1680 DOMAIN PROTEIN (AFU_ORTHOLOGUE AFUA_1G08910)"/>
    <property type="match status" value="1"/>
</dbReference>
<dbReference type="GO" id="GO:0005975">
    <property type="term" value="P:carbohydrate metabolic process"/>
    <property type="evidence" value="ECO:0007669"/>
    <property type="project" value="InterPro"/>
</dbReference>
<dbReference type="InterPro" id="IPR049174">
    <property type="entry name" value="Beta-AFase-like"/>
</dbReference>
<dbReference type="EMBL" id="CP071182">
    <property type="protein sequence ID" value="QSO49282.1"/>
    <property type="molecule type" value="Genomic_DNA"/>
</dbReference>
<gene>
    <name evidence="4" type="ORF">JZ786_10370</name>
</gene>
<accession>A0A9X7W2G5</accession>
<keyword evidence="5" id="KW-1185">Reference proteome</keyword>
<dbReference type="PANTHER" id="PTHR43465:SF2">
    <property type="entry name" value="DUF1680 DOMAIN PROTEIN (AFU_ORTHOLOGUE AFUA_1G08910)"/>
    <property type="match status" value="1"/>
</dbReference>
<dbReference type="Pfam" id="PF20737">
    <property type="entry name" value="Glyco_hydro127C"/>
    <property type="match status" value="1"/>
</dbReference>
<feature type="domain" description="Non-reducing end beta-L-arabinofuranosidase-like GH127 C-terminal" evidence="3">
    <location>
        <begin position="525"/>
        <end position="637"/>
    </location>
</feature>
<dbReference type="InterPro" id="IPR049046">
    <property type="entry name" value="Beta-AFase-like_GH127_middle"/>
</dbReference>
<evidence type="ECO:0000259" key="1">
    <source>
        <dbReference type="Pfam" id="PF07944"/>
    </source>
</evidence>
<dbReference type="AlphaFoldDB" id="A0A9X7W2G5"/>
<dbReference type="InterPro" id="IPR049049">
    <property type="entry name" value="Beta-AFase-like_GH127_C"/>
</dbReference>
<feature type="domain" description="Non-reducing end beta-L-arabinofuranosidase-like GH127 middle" evidence="2">
    <location>
        <begin position="429"/>
        <end position="523"/>
    </location>
</feature>
<dbReference type="KEGG" id="afx:JZ786_10370"/>
<organism evidence="4 5">
    <name type="scientific">Alicyclobacillus mengziensis</name>
    <dbReference type="NCBI Taxonomy" id="2931921"/>
    <lineage>
        <taxon>Bacteria</taxon>
        <taxon>Bacillati</taxon>
        <taxon>Bacillota</taxon>
        <taxon>Bacilli</taxon>
        <taxon>Bacillales</taxon>
        <taxon>Alicyclobacillaceae</taxon>
        <taxon>Alicyclobacillus</taxon>
    </lineage>
</organism>
<dbReference type="SUPFAM" id="SSF48208">
    <property type="entry name" value="Six-hairpin glycosidases"/>
    <property type="match status" value="1"/>
</dbReference>
<sequence>MYKLNAMDEKQVTLNDSFWSERAKLVRETVIPYQWRILNDIELDAPPSFTIRNLKIAAGEMHGEFNGMVFQDSDIAKWLEAAGYSLAVHPDKDLERMADEVVDLLERAQEPDGYLDTYFIVKEPHKKWTNVRDWHELYCAGHLIEGAIAYFEATGKRKALDIMCRLADHISTKFGPEPGKLKGYPGHEEIELALVKLYRVTGNRAYLDLSNYFVNERGNQPNFFRIEAEARQDESNYNLAYSQAHVPVREQQTAEGHAVRAMYLYSAMADLAKELNDESLLDACRRLWSNVTQKRMFITGGIGSSAHEEAFTVDYDLPNDRAYAETCASIGLVFWAHRMLQTDLNGDYGDVMERALYNGILSGISMDGKKYFYVNPLEVWPTTTNHRHDMQSVKTTRQSWFGCACCPPNVARLLSSIHRYIYSYDSEGICVHLYANSEARWKQSEQLITLSQQSEYPWDGRINLTVQMHEPAEFDIKLRIPGWSEGATTRVNGKIVSTHIESGYATVHRRWEDGDQIELLMSMRVQRVKANKDVRANAGKVALQRGPVVFCIEEVDNGTNLSDIVLKRQFEPEFHFREGFLEGLPYITVQAWRSAPKKDEILYSPLSVDERVSTVITAIPYFSWCNREPGEMLVWLRTE</sequence>
<dbReference type="Pfam" id="PF20736">
    <property type="entry name" value="Glyco_hydro127M"/>
    <property type="match status" value="1"/>
</dbReference>
<proteinExistence type="predicted"/>
<dbReference type="Proteomes" id="UP000663505">
    <property type="component" value="Chromosome"/>
</dbReference>
<keyword evidence="4" id="KW-0378">Hydrolase</keyword>
<evidence type="ECO:0000313" key="4">
    <source>
        <dbReference type="EMBL" id="QSO49282.1"/>
    </source>
</evidence>
<reference evidence="4 5" key="1">
    <citation type="submission" date="2021-02" db="EMBL/GenBank/DDBJ databases">
        <title>Alicyclobacillus curvatus sp. nov. and Alicyclobacillus mengziensis sp. nov., two acidophilic bacteria isolated from acid mine drainage.</title>
        <authorList>
            <person name="Huang Y."/>
        </authorList>
    </citation>
    <scope>NUCLEOTIDE SEQUENCE [LARGE SCALE GENOMIC DNA]</scope>
    <source>
        <strain evidence="4 5">S30H14</strain>
    </source>
</reference>
<feature type="domain" description="Non-reducing end beta-L-arabinofuranosidase-like GH127 catalytic" evidence="1">
    <location>
        <begin position="11"/>
        <end position="417"/>
    </location>
</feature>
<dbReference type="RefSeq" id="WP_206658597.1">
    <property type="nucleotide sequence ID" value="NZ_CP071182.1"/>
</dbReference>
<evidence type="ECO:0000313" key="5">
    <source>
        <dbReference type="Proteomes" id="UP000663505"/>
    </source>
</evidence>
<name>A0A9X7W2G5_9BACL</name>
<evidence type="ECO:0000259" key="2">
    <source>
        <dbReference type="Pfam" id="PF20736"/>
    </source>
</evidence>
<dbReference type="InterPro" id="IPR012878">
    <property type="entry name" value="Beta-AFase-like_GH127_cat"/>
</dbReference>
<protein>
    <submittedName>
        <fullName evidence="4">Glycoside hydrolase family 127 protein</fullName>
    </submittedName>
</protein>